<evidence type="ECO:0000256" key="2">
    <source>
        <dbReference type="ARBA" id="ARBA00006112"/>
    </source>
</evidence>
<dbReference type="InterPro" id="IPR012245">
    <property type="entry name" value="MoaB"/>
</dbReference>
<dbReference type="PROSITE" id="PS01078">
    <property type="entry name" value="MOCF_BIOSYNTHESIS_1"/>
    <property type="match status" value="1"/>
</dbReference>
<name>A0A0F9F7N8_9ZZZZ</name>
<dbReference type="GO" id="GO:0006777">
    <property type="term" value="P:Mo-molybdopterin cofactor biosynthetic process"/>
    <property type="evidence" value="ECO:0007669"/>
    <property type="project" value="UniProtKB-KW"/>
</dbReference>
<dbReference type="Pfam" id="PF00994">
    <property type="entry name" value="MoCF_biosynth"/>
    <property type="match status" value="1"/>
</dbReference>
<protein>
    <recommendedName>
        <fullName evidence="4">MoaB/Mog domain-containing protein</fullName>
    </recommendedName>
</protein>
<proteinExistence type="inferred from homology"/>
<evidence type="ECO:0000256" key="3">
    <source>
        <dbReference type="ARBA" id="ARBA00023150"/>
    </source>
</evidence>
<reference evidence="5" key="1">
    <citation type="journal article" date="2015" name="Nature">
        <title>Complex archaea that bridge the gap between prokaryotes and eukaryotes.</title>
        <authorList>
            <person name="Spang A."/>
            <person name="Saw J.H."/>
            <person name="Jorgensen S.L."/>
            <person name="Zaremba-Niedzwiedzka K."/>
            <person name="Martijn J."/>
            <person name="Lind A.E."/>
            <person name="van Eijk R."/>
            <person name="Schleper C."/>
            <person name="Guy L."/>
            <person name="Ettema T.J."/>
        </authorList>
    </citation>
    <scope>NUCLEOTIDE SEQUENCE</scope>
</reference>
<dbReference type="InterPro" id="IPR001453">
    <property type="entry name" value="MoaB/Mog_dom"/>
</dbReference>
<dbReference type="SMART" id="SM00852">
    <property type="entry name" value="MoCF_biosynth"/>
    <property type="match status" value="1"/>
</dbReference>
<dbReference type="PANTHER" id="PTHR43764:SF1">
    <property type="entry name" value="MOLYBDOPTERIN MOLYBDOTRANSFERASE"/>
    <property type="match status" value="1"/>
</dbReference>
<comment type="pathway">
    <text evidence="1">Cofactor biosynthesis; molybdopterin biosynthesis.</text>
</comment>
<organism evidence="5">
    <name type="scientific">marine sediment metagenome</name>
    <dbReference type="NCBI Taxonomy" id="412755"/>
    <lineage>
        <taxon>unclassified sequences</taxon>
        <taxon>metagenomes</taxon>
        <taxon>ecological metagenomes</taxon>
    </lineage>
</organism>
<dbReference type="SUPFAM" id="SSF53218">
    <property type="entry name" value="Molybdenum cofactor biosynthesis proteins"/>
    <property type="match status" value="1"/>
</dbReference>
<dbReference type="Gene3D" id="3.40.980.10">
    <property type="entry name" value="MoaB/Mog-like domain"/>
    <property type="match status" value="1"/>
</dbReference>
<dbReference type="AlphaFoldDB" id="A0A0F9F7N8"/>
<dbReference type="EMBL" id="LAZR01022288">
    <property type="protein sequence ID" value="KKL82399.1"/>
    <property type="molecule type" value="Genomic_DNA"/>
</dbReference>
<keyword evidence="3" id="KW-0501">Molybdenum cofactor biosynthesis</keyword>
<comment type="similarity">
    <text evidence="2">Belongs to the MoaB/Mog family.</text>
</comment>
<dbReference type="InterPro" id="IPR036425">
    <property type="entry name" value="MoaB/Mog-like_dom_sf"/>
</dbReference>
<sequence length="162" mass="17526">MRDLKVAILTISDKGSKGEREDKSGPLLKDLVEFNGGKVIEYKIVPDEEQQIGTALVEWADSGNVQLILTTGGTGLSERDITPEATAKVIERRAPGFSEAIRQQAFKDTKKAILSRGISGVRGKTLIINFPGSTKAVDESFKIVQSVLSHAVEILEGHTEHG</sequence>
<accession>A0A0F9F7N8</accession>
<gene>
    <name evidence="5" type="ORF">LCGC14_1985180</name>
</gene>
<dbReference type="PIRSF" id="PIRSF006443">
    <property type="entry name" value="MoaB"/>
    <property type="match status" value="1"/>
</dbReference>
<dbReference type="CDD" id="cd00886">
    <property type="entry name" value="MogA_MoaB"/>
    <property type="match status" value="1"/>
</dbReference>
<feature type="domain" description="MoaB/Mog" evidence="4">
    <location>
        <begin position="7"/>
        <end position="151"/>
    </location>
</feature>
<evidence type="ECO:0000313" key="5">
    <source>
        <dbReference type="EMBL" id="KKL82399.1"/>
    </source>
</evidence>
<dbReference type="InterPro" id="IPR008284">
    <property type="entry name" value="MoCF_biosynth_CS"/>
</dbReference>
<dbReference type="PANTHER" id="PTHR43764">
    <property type="entry name" value="MOLYBDENUM COFACTOR BIOSYNTHESIS"/>
    <property type="match status" value="1"/>
</dbReference>
<dbReference type="InterPro" id="IPR051920">
    <property type="entry name" value="MPT_Adenylyltrnsfr/MoaC-Rel"/>
</dbReference>
<evidence type="ECO:0000256" key="1">
    <source>
        <dbReference type="ARBA" id="ARBA00005046"/>
    </source>
</evidence>
<evidence type="ECO:0000259" key="4">
    <source>
        <dbReference type="SMART" id="SM00852"/>
    </source>
</evidence>
<dbReference type="NCBIfam" id="TIGR00177">
    <property type="entry name" value="molyb_syn"/>
    <property type="match status" value="1"/>
</dbReference>
<comment type="caution">
    <text evidence="5">The sequence shown here is derived from an EMBL/GenBank/DDBJ whole genome shotgun (WGS) entry which is preliminary data.</text>
</comment>